<proteinExistence type="predicted"/>
<evidence type="ECO:0000259" key="2">
    <source>
        <dbReference type="Pfam" id="PF11127"/>
    </source>
</evidence>
<keyword evidence="4" id="KW-1185">Reference proteome</keyword>
<dbReference type="InterPro" id="IPR021309">
    <property type="entry name" value="YgaP-like_TM"/>
</dbReference>
<sequence length="66" mass="6827">MSANVGSSDRLARAVIGFTLLTFAAFGPPDVPWTGIGWLGLFPAVSAGVGWCPLYALLGIETCRTG</sequence>
<organism evidence="3 4">
    <name type="scientific">Stappia albiluteola</name>
    <dbReference type="NCBI Taxonomy" id="2758565"/>
    <lineage>
        <taxon>Bacteria</taxon>
        <taxon>Pseudomonadati</taxon>
        <taxon>Pseudomonadota</taxon>
        <taxon>Alphaproteobacteria</taxon>
        <taxon>Hyphomicrobiales</taxon>
        <taxon>Stappiaceae</taxon>
        <taxon>Stappia</taxon>
    </lineage>
</organism>
<feature type="domain" description="Inner membrane protein YgaP-like transmembrane" evidence="2">
    <location>
        <begin position="1"/>
        <end position="65"/>
    </location>
</feature>
<evidence type="ECO:0000313" key="4">
    <source>
        <dbReference type="Proteomes" id="UP000541109"/>
    </source>
</evidence>
<protein>
    <submittedName>
        <fullName evidence="3">DUF2892 domain-containing protein</fullName>
    </submittedName>
</protein>
<dbReference type="AlphaFoldDB" id="A0A839AGT1"/>
<dbReference type="Pfam" id="PF11127">
    <property type="entry name" value="YgaP-like_TM"/>
    <property type="match status" value="1"/>
</dbReference>
<gene>
    <name evidence="3" type="ORF">H2509_18225</name>
</gene>
<dbReference type="EMBL" id="JACFXV010000065">
    <property type="protein sequence ID" value="MBA5779070.1"/>
    <property type="molecule type" value="Genomic_DNA"/>
</dbReference>
<comment type="caution">
    <text evidence="3">The sequence shown here is derived from an EMBL/GenBank/DDBJ whole genome shotgun (WGS) entry which is preliminary data.</text>
</comment>
<keyword evidence="1" id="KW-0812">Transmembrane</keyword>
<evidence type="ECO:0000256" key="1">
    <source>
        <dbReference type="SAM" id="Phobius"/>
    </source>
</evidence>
<name>A0A839AGT1_9HYPH</name>
<feature type="transmembrane region" description="Helical" evidence="1">
    <location>
        <begin position="35"/>
        <end position="58"/>
    </location>
</feature>
<keyword evidence="1" id="KW-1133">Transmembrane helix</keyword>
<dbReference type="RefSeq" id="WP_182167898.1">
    <property type="nucleotide sequence ID" value="NZ_JACFXV010000065.1"/>
</dbReference>
<keyword evidence="1" id="KW-0472">Membrane</keyword>
<reference evidence="3 4" key="1">
    <citation type="submission" date="2020-07" db="EMBL/GenBank/DDBJ databases">
        <title>Stappia sp., F7233, whole genome shotgun sequencing project.</title>
        <authorList>
            <person name="Jiang S."/>
            <person name="Liu Z.W."/>
            <person name="Du Z.J."/>
        </authorList>
    </citation>
    <scope>NUCLEOTIDE SEQUENCE [LARGE SCALE GENOMIC DNA]</scope>
    <source>
        <strain evidence="3 4">F7233</strain>
    </source>
</reference>
<dbReference type="Proteomes" id="UP000541109">
    <property type="component" value="Unassembled WGS sequence"/>
</dbReference>
<evidence type="ECO:0000313" key="3">
    <source>
        <dbReference type="EMBL" id="MBA5779070.1"/>
    </source>
</evidence>
<feature type="transmembrane region" description="Helical" evidence="1">
    <location>
        <begin position="12"/>
        <end position="29"/>
    </location>
</feature>
<accession>A0A839AGT1</accession>